<dbReference type="RefSeq" id="WP_348393148.1">
    <property type="nucleotide sequence ID" value="NZ_CP134145.1"/>
</dbReference>
<accession>A0ABY9TYS9</accession>
<evidence type="ECO:0000313" key="4">
    <source>
        <dbReference type="EMBL" id="WNC74039.1"/>
    </source>
</evidence>
<dbReference type="InterPro" id="IPR011010">
    <property type="entry name" value="DNA_brk_join_enz"/>
</dbReference>
<evidence type="ECO:0000256" key="2">
    <source>
        <dbReference type="ARBA" id="ARBA00023172"/>
    </source>
</evidence>
<dbReference type="SUPFAM" id="SSF56349">
    <property type="entry name" value="DNA breaking-rejoining enzymes"/>
    <property type="match status" value="1"/>
</dbReference>
<keyword evidence="5" id="KW-1185">Reference proteome</keyword>
<gene>
    <name evidence="4" type="ORF">RGQ13_08605</name>
</gene>
<name>A0ABY9TYS9_9GAMM</name>
<sequence length="313" mass="36094">MASIKQLKSGNWNVRIRLSGQPLKTKTFPTEQEAINWSTEQESIDKVFSQPTIYELGLKYREARLKGKGSYDDFQWRVLPSLKHFPQPAEYVTPEQIINYRDERLKAMSNDTVLGELTSISRVYKWAKKEFLIKCDNPLADIVFPKPAKARNRVISKEELVLLMNNTSDLMKPIFELAYETAMRRSEIINLCVKDLHLQDRILEVWDGKEGDRLVPLTKRAVSILKGIAKGKRTNDLLFNVKPRSVTQAFRRARRAVGLDSDVRLHQLRHTRCTLVARKGFNNAQIQAVTGHQDLRSVQRYTHLSAHDVVDLI</sequence>
<dbReference type="PANTHER" id="PTHR30349">
    <property type="entry name" value="PHAGE INTEGRASE-RELATED"/>
    <property type="match status" value="1"/>
</dbReference>
<feature type="domain" description="Tyr recombinase" evidence="3">
    <location>
        <begin position="150"/>
        <end position="313"/>
    </location>
</feature>
<dbReference type="Proteomes" id="UP001258994">
    <property type="component" value="Chromosome"/>
</dbReference>
<evidence type="ECO:0000313" key="5">
    <source>
        <dbReference type="Proteomes" id="UP001258994"/>
    </source>
</evidence>
<keyword evidence="1" id="KW-0229">DNA integration</keyword>
<dbReference type="Gene3D" id="1.10.443.10">
    <property type="entry name" value="Intergrase catalytic core"/>
    <property type="match status" value="1"/>
</dbReference>
<organism evidence="4 5">
    <name type="scientific">Thalassotalea psychrophila</name>
    <dbReference type="NCBI Taxonomy" id="3065647"/>
    <lineage>
        <taxon>Bacteria</taxon>
        <taxon>Pseudomonadati</taxon>
        <taxon>Pseudomonadota</taxon>
        <taxon>Gammaproteobacteria</taxon>
        <taxon>Alteromonadales</taxon>
        <taxon>Colwelliaceae</taxon>
        <taxon>Thalassotalea</taxon>
    </lineage>
</organism>
<proteinExistence type="predicted"/>
<reference evidence="5" key="1">
    <citation type="submission" date="2023-09" db="EMBL/GenBank/DDBJ databases">
        <authorList>
            <person name="Li S."/>
            <person name="Li X."/>
            <person name="Zhang C."/>
            <person name="Zhao Z."/>
        </authorList>
    </citation>
    <scope>NUCLEOTIDE SEQUENCE [LARGE SCALE GENOMIC DNA]</scope>
    <source>
        <strain evidence="5">SQ149</strain>
    </source>
</reference>
<dbReference type="InterPro" id="IPR050090">
    <property type="entry name" value="Tyrosine_recombinase_XerCD"/>
</dbReference>
<evidence type="ECO:0000259" key="3">
    <source>
        <dbReference type="PROSITE" id="PS51898"/>
    </source>
</evidence>
<protein>
    <submittedName>
        <fullName evidence="4">Site-specific integrase</fullName>
    </submittedName>
</protein>
<dbReference type="Pfam" id="PF00589">
    <property type="entry name" value="Phage_integrase"/>
    <property type="match status" value="1"/>
</dbReference>
<dbReference type="InterPro" id="IPR002104">
    <property type="entry name" value="Integrase_catalytic"/>
</dbReference>
<dbReference type="InterPro" id="IPR013762">
    <property type="entry name" value="Integrase-like_cat_sf"/>
</dbReference>
<dbReference type="EMBL" id="CP134145">
    <property type="protein sequence ID" value="WNC74039.1"/>
    <property type="molecule type" value="Genomic_DNA"/>
</dbReference>
<keyword evidence="2" id="KW-0233">DNA recombination</keyword>
<dbReference type="PROSITE" id="PS51898">
    <property type="entry name" value="TYR_RECOMBINASE"/>
    <property type="match status" value="1"/>
</dbReference>
<dbReference type="PANTHER" id="PTHR30349:SF94">
    <property type="entry name" value="INTEGRASE_RECOMBINASE HI_1414-RELATED"/>
    <property type="match status" value="1"/>
</dbReference>
<dbReference type="CDD" id="cd00796">
    <property type="entry name" value="INT_Rci_Hp1_C"/>
    <property type="match status" value="1"/>
</dbReference>
<evidence type="ECO:0000256" key="1">
    <source>
        <dbReference type="ARBA" id="ARBA00022908"/>
    </source>
</evidence>